<organism evidence="1 2">
    <name type="scientific">Spiroplasma cantharicola</name>
    <dbReference type="NCBI Taxonomy" id="362837"/>
    <lineage>
        <taxon>Bacteria</taxon>
        <taxon>Bacillati</taxon>
        <taxon>Mycoplasmatota</taxon>
        <taxon>Mollicutes</taxon>
        <taxon>Entomoplasmatales</taxon>
        <taxon>Spiroplasmataceae</taxon>
        <taxon>Spiroplasma</taxon>
    </lineage>
</organism>
<proteinExistence type="predicted"/>
<dbReference type="EMBL" id="CP012622">
    <property type="protein sequence ID" value="ALD66351.1"/>
    <property type="molecule type" value="Genomic_DNA"/>
</dbReference>
<name>A0A0M5KGX7_9MOLU</name>
<dbReference type="PATRIC" id="fig|362837.3.peg.452"/>
<evidence type="ECO:0000313" key="1">
    <source>
        <dbReference type="EMBL" id="ALD66351.1"/>
    </source>
</evidence>
<keyword evidence="2" id="KW-1185">Reference proteome</keyword>
<sequence length="67" mass="7874">MLIFFIDQFHTRYNIGYTEGLKSDLKSKNELDFSADDSTIGLGEYISICSLFNYFHTTKKLKYFTDQ</sequence>
<dbReference type="KEGG" id="scj:SCANT_v1c04450"/>
<reference evidence="1 2" key="1">
    <citation type="journal article" date="2015" name="Genome Announc.">
        <title>Complete Genome Sequence of Spiroplasma cantharicola CC-1T (DSM 21588), a Bacterium Isolated from Soldier Beetle (Cantharis carolinus).</title>
        <authorList>
            <person name="Lo W.S."/>
            <person name="Liu P.Y."/>
            <person name="Kuo C.H."/>
        </authorList>
    </citation>
    <scope>NUCLEOTIDE SEQUENCE [LARGE SCALE GENOMIC DNA]</scope>
    <source>
        <strain evidence="1 2">CC-1</strain>
    </source>
</reference>
<accession>A0A0M5KGX7</accession>
<evidence type="ECO:0000313" key="2">
    <source>
        <dbReference type="Proteomes" id="UP000063919"/>
    </source>
</evidence>
<gene>
    <name evidence="1" type="ORF">SCANT_v1c04450</name>
</gene>
<protein>
    <submittedName>
        <fullName evidence="1">Uncharacterized protein</fullName>
    </submittedName>
</protein>
<dbReference type="AlphaFoldDB" id="A0A0M5KGX7"/>
<dbReference type="STRING" id="362837.SCANT_v1c04450"/>
<dbReference type="Proteomes" id="UP000063919">
    <property type="component" value="Chromosome"/>
</dbReference>